<dbReference type="AlphaFoldDB" id="A0A183AG42"/>
<dbReference type="Proteomes" id="UP000272942">
    <property type="component" value="Unassembled WGS sequence"/>
</dbReference>
<reference evidence="2 3" key="2">
    <citation type="submission" date="2018-11" db="EMBL/GenBank/DDBJ databases">
        <authorList>
            <consortium name="Pathogen Informatics"/>
        </authorList>
    </citation>
    <scope>NUCLEOTIDE SEQUENCE [LARGE SCALE GENOMIC DNA]</scope>
    <source>
        <strain evidence="2 3">Egypt</strain>
    </source>
</reference>
<sequence>MDTEITGPRLNEGNGFVVKSRKKAHDVLLPQKPGDKGRLKYPMKWMLRSSKSEGLMDCDGISSSSQTDSKSRQTSSLALNTNGLKSPRYAKLANVTSSDQIHSHTPSIVANAQRKKKLVSSKWNDLANVLR</sequence>
<evidence type="ECO:0000313" key="4">
    <source>
        <dbReference type="WBParaSite" id="ECPE_0000594001-mRNA-1"/>
    </source>
</evidence>
<evidence type="ECO:0000313" key="2">
    <source>
        <dbReference type="EMBL" id="VDP76927.1"/>
    </source>
</evidence>
<organism evidence="4">
    <name type="scientific">Echinostoma caproni</name>
    <dbReference type="NCBI Taxonomy" id="27848"/>
    <lineage>
        <taxon>Eukaryota</taxon>
        <taxon>Metazoa</taxon>
        <taxon>Spiralia</taxon>
        <taxon>Lophotrochozoa</taxon>
        <taxon>Platyhelminthes</taxon>
        <taxon>Trematoda</taxon>
        <taxon>Digenea</taxon>
        <taxon>Plagiorchiida</taxon>
        <taxon>Echinostomata</taxon>
        <taxon>Echinostomatoidea</taxon>
        <taxon>Echinostomatidae</taxon>
        <taxon>Echinostoma</taxon>
    </lineage>
</organism>
<gene>
    <name evidence="2" type="ORF">ECPE_LOCUS5927</name>
</gene>
<evidence type="ECO:0000256" key="1">
    <source>
        <dbReference type="SAM" id="MobiDB-lite"/>
    </source>
</evidence>
<reference evidence="4" key="1">
    <citation type="submission" date="2016-06" db="UniProtKB">
        <authorList>
            <consortium name="WormBaseParasite"/>
        </authorList>
    </citation>
    <scope>IDENTIFICATION</scope>
</reference>
<proteinExistence type="predicted"/>
<keyword evidence="3" id="KW-1185">Reference proteome</keyword>
<feature type="compositionally biased region" description="Low complexity" evidence="1">
    <location>
        <begin position="62"/>
        <end position="76"/>
    </location>
</feature>
<protein>
    <submittedName>
        <fullName evidence="4">Ovule protein</fullName>
    </submittedName>
</protein>
<accession>A0A183AG42</accession>
<dbReference type="WBParaSite" id="ECPE_0000594001-mRNA-1">
    <property type="protein sequence ID" value="ECPE_0000594001-mRNA-1"/>
    <property type="gene ID" value="ECPE_0000594001"/>
</dbReference>
<name>A0A183AG42_9TREM</name>
<evidence type="ECO:0000313" key="3">
    <source>
        <dbReference type="Proteomes" id="UP000272942"/>
    </source>
</evidence>
<dbReference type="EMBL" id="UZAN01042850">
    <property type="protein sequence ID" value="VDP76927.1"/>
    <property type="molecule type" value="Genomic_DNA"/>
</dbReference>
<feature type="region of interest" description="Disordered" evidence="1">
    <location>
        <begin position="54"/>
        <end position="82"/>
    </location>
</feature>